<sequence length="80" mass="8597">MARYGARMADRMLITGAAGTTLLALCCVTPLLPATLSALGLGLLVPVLWRDAVLLPLLGLFLLLTGYALWRRRTRSSSRG</sequence>
<dbReference type="InterPro" id="IPR021091">
    <property type="entry name" value="Mercury_ion_transport_MerF"/>
</dbReference>
<accession>A0ABY8L8Z1</accession>
<evidence type="ECO:0000256" key="1">
    <source>
        <dbReference type="SAM" id="Phobius"/>
    </source>
</evidence>
<dbReference type="Proteomes" id="UP001243420">
    <property type="component" value="Chromosome"/>
</dbReference>
<evidence type="ECO:0000313" key="2">
    <source>
        <dbReference type="EMBL" id="WGH77827.1"/>
    </source>
</evidence>
<gene>
    <name evidence="2" type="primary">merF</name>
    <name evidence="2" type="ORF">P8627_12395</name>
</gene>
<name>A0ABY8L8Z1_9RHOB</name>
<organism evidence="2 3">
    <name type="scientific">Jannaschia ovalis</name>
    <dbReference type="NCBI Taxonomy" id="3038773"/>
    <lineage>
        <taxon>Bacteria</taxon>
        <taxon>Pseudomonadati</taxon>
        <taxon>Pseudomonadota</taxon>
        <taxon>Alphaproteobacteria</taxon>
        <taxon>Rhodobacterales</taxon>
        <taxon>Roseobacteraceae</taxon>
        <taxon>Jannaschia</taxon>
    </lineage>
</organism>
<evidence type="ECO:0000313" key="3">
    <source>
        <dbReference type="Proteomes" id="UP001243420"/>
    </source>
</evidence>
<feature type="transmembrane region" description="Helical" evidence="1">
    <location>
        <begin position="52"/>
        <end position="70"/>
    </location>
</feature>
<keyword evidence="1" id="KW-1133">Transmembrane helix</keyword>
<reference evidence="2 3" key="1">
    <citation type="submission" date="2023-04" db="EMBL/GenBank/DDBJ databases">
        <title>Jannaschia ovalis sp. nov., a marine bacterium isolated from sea tidal flat.</title>
        <authorList>
            <person name="Kwon D.Y."/>
            <person name="Kim J.-J."/>
        </authorList>
    </citation>
    <scope>NUCLEOTIDE SEQUENCE [LARGE SCALE GENOMIC DNA]</scope>
    <source>
        <strain evidence="2 3">GRR-S6-38</strain>
    </source>
</reference>
<protein>
    <submittedName>
        <fullName evidence="2">Mercury resistance system transport protein MerF</fullName>
    </submittedName>
</protein>
<dbReference type="NCBIfam" id="NF033565">
    <property type="entry name" value="trans_MerF"/>
    <property type="match status" value="1"/>
</dbReference>
<dbReference type="Pfam" id="PF11431">
    <property type="entry name" value="Transport_MerF"/>
    <property type="match status" value="1"/>
</dbReference>
<keyword evidence="3" id="KW-1185">Reference proteome</keyword>
<keyword evidence="1" id="KW-0812">Transmembrane</keyword>
<keyword evidence="1" id="KW-0472">Membrane</keyword>
<proteinExistence type="predicted"/>
<dbReference type="Gene3D" id="1.10.287.910">
    <property type="entry name" value="bacterial mercury transporter, merf"/>
    <property type="match status" value="1"/>
</dbReference>
<feature type="transmembrane region" description="Helical" evidence="1">
    <location>
        <begin position="12"/>
        <end position="32"/>
    </location>
</feature>
<dbReference type="RefSeq" id="WP_279964439.1">
    <property type="nucleotide sequence ID" value="NZ_CP122537.1"/>
</dbReference>
<dbReference type="EMBL" id="CP122537">
    <property type="protein sequence ID" value="WGH77827.1"/>
    <property type="molecule type" value="Genomic_DNA"/>
</dbReference>